<dbReference type="InterPro" id="IPR019277">
    <property type="entry name" value="DUF2304"/>
</dbReference>
<feature type="transmembrane region" description="Helical" evidence="1">
    <location>
        <begin position="35"/>
        <end position="56"/>
    </location>
</feature>
<evidence type="ECO:0008006" key="4">
    <source>
        <dbReference type="Google" id="ProtNLM"/>
    </source>
</evidence>
<name>A0A1T4YYZ4_9ACTN</name>
<evidence type="ECO:0000313" key="3">
    <source>
        <dbReference type="Proteomes" id="UP000191040"/>
    </source>
</evidence>
<dbReference type="Pfam" id="PF10066">
    <property type="entry name" value="DUF2304"/>
    <property type="match status" value="1"/>
</dbReference>
<dbReference type="RefSeq" id="WP_078699424.1">
    <property type="nucleotide sequence ID" value="NZ_LT796768.1"/>
</dbReference>
<feature type="transmembrane region" description="Helical" evidence="1">
    <location>
        <begin position="6"/>
        <end position="23"/>
    </location>
</feature>
<dbReference type="Proteomes" id="UP000191040">
    <property type="component" value="Chromosome I"/>
</dbReference>
<accession>A0A1T4YYZ4</accession>
<feature type="transmembrane region" description="Helical" evidence="1">
    <location>
        <begin position="68"/>
        <end position="86"/>
    </location>
</feature>
<sequence length="120" mass="13710">MNAVLALGLIGSLAMFVFVFELLRRRHLREKYAILWITVALASLMLTFFPGTLTWLSGLLGVEVPSNLLFFLALMLLLLTSIQHSFEVGRLEEKTRTLAEETALLRLALDEREDRDRPQH</sequence>
<evidence type="ECO:0000256" key="1">
    <source>
        <dbReference type="SAM" id="Phobius"/>
    </source>
</evidence>
<dbReference type="AlphaFoldDB" id="A0A1T4YYZ4"/>
<gene>
    <name evidence="2" type="ORF">SAMN06295964_1331</name>
</gene>
<keyword evidence="3" id="KW-1185">Reference proteome</keyword>
<proteinExistence type="predicted"/>
<organism evidence="2 3">
    <name type="scientific">Aeromicrobium choanae</name>
    <dbReference type="NCBI Taxonomy" id="1736691"/>
    <lineage>
        <taxon>Bacteria</taxon>
        <taxon>Bacillati</taxon>
        <taxon>Actinomycetota</taxon>
        <taxon>Actinomycetes</taxon>
        <taxon>Propionibacteriales</taxon>
        <taxon>Nocardioidaceae</taxon>
        <taxon>Aeromicrobium</taxon>
    </lineage>
</organism>
<keyword evidence="1" id="KW-0812">Transmembrane</keyword>
<protein>
    <recommendedName>
        <fullName evidence="4">DUF2304 domain-containing protein</fullName>
    </recommendedName>
</protein>
<dbReference type="STRING" id="1736691.SAMN06295964_1331"/>
<dbReference type="EMBL" id="LT796768">
    <property type="protein sequence ID" value="SKB06485.1"/>
    <property type="molecule type" value="Genomic_DNA"/>
</dbReference>
<keyword evidence="1" id="KW-0472">Membrane</keyword>
<evidence type="ECO:0000313" key="2">
    <source>
        <dbReference type="EMBL" id="SKB06485.1"/>
    </source>
</evidence>
<dbReference type="OrthoDB" id="3261168at2"/>
<keyword evidence="1" id="KW-1133">Transmembrane helix</keyword>
<reference evidence="3" key="1">
    <citation type="submission" date="2017-02" db="EMBL/GenBank/DDBJ databases">
        <authorList>
            <person name="Varghese N."/>
            <person name="Submissions S."/>
        </authorList>
    </citation>
    <scope>NUCLEOTIDE SEQUENCE [LARGE SCALE GENOMIC DNA]</scope>
    <source>
        <strain evidence="3">9H-4</strain>
    </source>
</reference>